<proteinExistence type="predicted"/>
<gene>
    <name evidence="2" type="ORF">INT46_002437</name>
</gene>
<protein>
    <recommendedName>
        <fullName evidence="1">Retrotransposon gag domain-containing protein</fullName>
    </recommendedName>
</protein>
<comment type="caution">
    <text evidence="2">The sequence shown here is derived from an EMBL/GenBank/DDBJ whole genome shotgun (WGS) entry which is preliminary data.</text>
</comment>
<evidence type="ECO:0000259" key="1">
    <source>
        <dbReference type="Pfam" id="PF03732"/>
    </source>
</evidence>
<sequence>MNNNNNKRFTTGTIGQSVSSMDMDHLCLPDKMVMIEFDLEHDVQEVVSLGKEHQTKLLNEIKQLRIHLYKATALSIKHIDNGALASRRQLKLVKENYDLLFDENTMKSAATGESSLVPSDKPFMQWKGHKFNTKKFIFQNVLESRAISTRELIEKYSHISWGQFKSKLKAKYGPFEAEEKKAAPNKLKNLKLEKCESLEIYIDKFTTLKDLAGVTKNTSLTDYLLKGLDIDLYSPVSLNTSQSRDKEKDTLGYAISQLRSVYDLLRRDSYYCTKKKSLTQRIIKQLKQQ</sequence>
<dbReference type="EMBL" id="JAEPRC010000346">
    <property type="protein sequence ID" value="KAG2199596.1"/>
    <property type="molecule type" value="Genomic_DNA"/>
</dbReference>
<dbReference type="OrthoDB" id="2289375at2759"/>
<feature type="domain" description="Retrotransposon gag" evidence="1">
    <location>
        <begin position="158"/>
        <end position="229"/>
    </location>
</feature>
<dbReference type="AlphaFoldDB" id="A0A8H7UUZ2"/>
<keyword evidence="3" id="KW-1185">Reference proteome</keyword>
<reference evidence="2" key="1">
    <citation type="submission" date="2020-12" db="EMBL/GenBank/DDBJ databases">
        <title>Metabolic potential, ecology and presence of endohyphal bacteria is reflected in genomic diversity of Mucoromycotina.</title>
        <authorList>
            <person name="Muszewska A."/>
            <person name="Okrasinska A."/>
            <person name="Steczkiewicz K."/>
            <person name="Drgas O."/>
            <person name="Orlowska M."/>
            <person name="Perlinska-Lenart U."/>
            <person name="Aleksandrzak-Piekarczyk T."/>
            <person name="Szatraj K."/>
            <person name="Zielenkiewicz U."/>
            <person name="Pilsyk S."/>
            <person name="Malc E."/>
            <person name="Mieczkowski P."/>
            <person name="Kruszewska J.S."/>
            <person name="Biernat P."/>
            <person name="Pawlowska J."/>
        </authorList>
    </citation>
    <scope>NUCLEOTIDE SEQUENCE</scope>
    <source>
        <strain evidence="2">CBS 226.32</strain>
    </source>
</reference>
<evidence type="ECO:0000313" key="2">
    <source>
        <dbReference type="EMBL" id="KAG2199596.1"/>
    </source>
</evidence>
<dbReference type="Proteomes" id="UP000650833">
    <property type="component" value="Unassembled WGS sequence"/>
</dbReference>
<name>A0A8H7UUZ2_9FUNG</name>
<organism evidence="2 3">
    <name type="scientific">Mucor plumbeus</name>
    <dbReference type="NCBI Taxonomy" id="97098"/>
    <lineage>
        <taxon>Eukaryota</taxon>
        <taxon>Fungi</taxon>
        <taxon>Fungi incertae sedis</taxon>
        <taxon>Mucoromycota</taxon>
        <taxon>Mucoromycotina</taxon>
        <taxon>Mucoromycetes</taxon>
        <taxon>Mucorales</taxon>
        <taxon>Mucorineae</taxon>
        <taxon>Mucoraceae</taxon>
        <taxon>Mucor</taxon>
    </lineage>
</organism>
<evidence type="ECO:0000313" key="3">
    <source>
        <dbReference type="Proteomes" id="UP000650833"/>
    </source>
</evidence>
<accession>A0A8H7UUZ2</accession>
<dbReference type="InterPro" id="IPR005162">
    <property type="entry name" value="Retrotrans_gag_dom"/>
</dbReference>
<dbReference type="Pfam" id="PF03732">
    <property type="entry name" value="Retrotrans_gag"/>
    <property type="match status" value="1"/>
</dbReference>